<protein>
    <submittedName>
        <fullName evidence="2">Uncharacterized protein</fullName>
    </submittedName>
</protein>
<name>A0A812KJY5_SYMPI</name>
<dbReference type="OrthoDB" id="445663at2759"/>
<proteinExistence type="predicted"/>
<evidence type="ECO:0000256" key="1">
    <source>
        <dbReference type="SAM" id="MobiDB-lite"/>
    </source>
</evidence>
<dbReference type="EMBL" id="CAJNIZ010003736">
    <property type="protein sequence ID" value="CAE7225344.1"/>
    <property type="molecule type" value="Genomic_DNA"/>
</dbReference>
<evidence type="ECO:0000313" key="2">
    <source>
        <dbReference type="EMBL" id="CAE7225344.1"/>
    </source>
</evidence>
<keyword evidence="3" id="KW-1185">Reference proteome</keyword>
<sequence>MDFYPELLALLEFLDVGGQALFAGKRFYFGCGGGTASFATASKEAGFNVTVSKVIEDGRSNIREILLISKPAETQTPPAKRHKTETEDTALKQDGTDCGREVADSCG</sequence>
<accession>A0A812KJY5</accession>
<organism evidence="2 3">
    <name type="scientific">Symbiodinium pilosum</name>
    <name type="common">Dinoflagellate</name>
    <dbReference type="NCBI Taxonomy" id="2952"/>
    <lineage>
        <taxon>Eukaryota</taxon>
        <taxon>Sar</taxon>
        <taxon>Alveolata</taxon>
        <taxon>Dinophyceae</taxon>
        <taxon>Suessiales</taxon>
        <taxon>Symbiodiniaceae</taxon>
        <taxon>Symbiodinium</taxon>
    </lineage>
</organism>
<gene>
    <name evidence="2" type="ORF">SPIL2461_LOCUS3152</name>
</gene>
<dbReference type="Proteomes" id="UP000649617">
    <property type="component" value="Unassembled WGS sequence"/>
</dbReference>
<feature type="compositionally biased region" description="Basic and acidic residues" evidence="1">
    <location>
        <begin position="84"/>
        <end position="107"/>
    </location>
</feature>
<dbReference type="AlphaFoldDB" id="A0A812KJY5"/>
<comment type="caution">
    <text evidence="2">The sequence shown here is derived from an EMBL/GenBank/DDBJ whole genome shotgun (WGS) entry which is preliminary data.</text>
</comment>
<evidence type="ECO:0000313" key="3">
    <source>
        <dbReference type="Proteomes" id="UP000649617"/>
    </source>
</evidence>
<feature type="region of interest" description="Disordered" evidence="1">
    <location>
        <begin position="71"/>
        <end position="107"/>
    </location>
</feature>
<reference evidence="2" key="1">
    <citation type="submission" date="2021-02" db="EMBL/GenBank/DDBJ databases">
        <authorList>
            <person name="Dougan E. K."/>
            <person name="Rhodes N."/>
            <person name="Thang M."/>
            <person name="Chan C."/>
        </authorList>
    </citation>
    <scope>NUCLEOTIDE SEQUENCE</scope>
</reference>